<proteinExistence type="predicted"/>
<organism evidence="1">
    <name type="scientific">bioreactor metagenome</name>
    <dbReference type="NCBI Taxonomy" id="1076179"/>
    <lineage>
        <taxon>unclassified sequences</taxon>
        <taxon>metagenomes</taxon>
        <taxon>ecological metagenomes</taxon>
    </lineage>
</organism>
<name>A0A645IMN5_9ZZZZ</name>
<protein>
    <submittedName>
        <fullName evidence="1">Uncharacterized protein</fullName>
    </submittedName>
</protein>
<dbReference type="EMBL" id="VSSQ01117153">
    <property type="protein sequence ID" value="MPN51739.1"/>
    <property type="molecule type" value="Genomic_DNA"/>
</dbReference>
<evidence type="ECO:0000313" key="1">
    <source>
        <dbReference type="EMBL" id="MPN51739.1"/>
    </source>
</evidence>
<dbReference type="AlphaFoldDB" id="A0A645IMN5"/>
<reference evidence="1" key="1">
    <citation type="submission" date="2019-08" db="EMBL/GenBank/DDBJ databases">
        <authorList>
            <person name="Kucharzyk K."/>
            <person name="Murdoch R.W."/>
            <person name="Higgins S."/>
            <person name="Loffler F."/>
        </authorList>
    </citation>
    <scope>NUCLEOTIDE SEQUENCE</scope>
</reference>
<sequence>MEELPCHLFLLTHQIVVSTIRLPLSFVVRMSLAFQHLYLAFVEYDVQQHIGKLYFYLNQHLPNLQMLV</sequence>
<accession>A0A645IMN5</accession>
<gene>
    <name evidence="1" type="ORF">SDC9_199388</name>
</gene>
<comment type="caution">
    <text evidence="1">The sequence shown here is derived from an EMBL/GenBank/DDBJ whole genome shotgun (WGS) entry which is preliminary data.</text>
</comment>